<organism evidence="13 14">
    <name type="scientific">Insolitispirillum peregrinum</name>
    <dbReference type="NCBI Taxonomy" id="80876"/>
    <lineage>
        <taxon>Bacteria</taxon>
        <taxon>Pseudomonadati</taxon>
        <taxon>Pseudomonadota</taxon>
        <taxon>Alphaproteobacteria</taxon>
        <taxon>Rhodospirillales</taxon>
        <taxon>Novispirillaceae</taxon>
        <taxon>Insolitispirillum</taxon>
    </lineage>
</organism>
<dbReference type="GO" id="GO:0051287">
    <property type="term" value="F:NAD binding"/>
    <property type="evidence" value="ECO:0007669"/>
    <property type="project" value="InterPro"/>
</dbReference>
<keyword evidence="14" id="KW-1185">Reference proteome</keyword>
<dbReference type="InterPro" id="IPR002505">
    <property type="entry name" value="PTA_PTB"/>
</dbReference>
<evidence type="ECO:0000256" key="2">
    <source>
        <dbReference type="ARBA" id="ARBA00001946"/>
    </source>
</evidence>
<dbReference type="InterPro" id="IPR045213">
    <property type="entry name" value="Malic_NAD-bd_bact_type"/>
</dbReference>
<dbReference type="InterPro" id="IPR036291">
    <property type="entry name" value="NAD(P)-bd_dom_sf"/>
</dbReference>
<dbReference type="GO" id="GO:0016746">
    <property type="term" value="F:acyltransferase activity"/>
    <property type="evidence" value="ECO:0007669"/>
    <property type="project" value="InterPro"/>
</dbReference>
<name>A0A1N7PM45_9PROT</name>
<dbReference type="SUPFAM" id="SSF53659">
    <property type="entry name" value="Isocitrate/Isopropylmalate dehydrogenase-like"/>
    <property type="match status" value="1"/>
</dbReference>
<dbReference type="GO" id="GO:0006108">
    <property type="term" value="P:malate metabolic process"/>
    <property type="evidence" value="ECO:0007669"/>
    <property type="project" value="InterPro"/>
</dbReference>
<evidence type="ECO:0000256" key="9">
    <source>
        <dbReference type="PIRSR" id="PIRSR036684-2"/>
    </source>
</evidence>
<evidence type="ECO:0000313" key="14">
    <source>
        <dbReference type="Proteomes" id="UP000185678"/>
    </source>
</evidence>
<dbReference type="Proteomes" id="UP000185678">
    <property type="component" value="Unassembled WGS sequence"/>
</dbReference>
<dbReference type="InterPro" id="IPR042113">
    <property type="entry name" value="P_AcTrfase_dom1"/>
</dbReference>
<evidence type="ECO:0000256" key="4">
    <source>
        <dbReference type="ARBA" id="ARBA00008756"/>
    </source>
</evidence>
<evidence type="ECO:0000256" key="5">
    <source>
        <dbReference type="ARBA" id="ARBA00022723"/>
    </source>
</evidence>
<sequence length="761" mass="82676">MLDDSLKEAALFYHRFPSPGKLATVPTKQLTTQHDLALAYSPGVAAACDAIVANPAEAAELTMRANLVAVVTNGTAVLGLGNIGPLASKPVMEGKAVLFKKFAGIDAFDLEIAELDPDKFVDTVARLEPTFGAINLEDIKAPECFIIERKLRERMQIPVFHDDQHGTAIVAAAAVRNGLRVAGKKLDEVRMVSSGGGAAGIACLDLLVELGLKKENIILCDVHGVVYEGRPEGYDENKARYAVPTNARTLGDVIEGADIFLGLSAGGVLKPEMVAKMGERPLILALANPNPEISPEDARAVRPDAIICTGRSDYPNQVNNVLCFPFIFRGALDTGATEVTHAMKVACVEALERLTHVEAMEVVASTYADEPLRFGPNYLLPKPFDPRLILEIAPAVAQAAMDSGVATRPITDFDAYRERLGQFVFRSGMVMRPVYEKARRDPKRVVFAEGEDDRVLRTAQVAVDEGIAKPILLGRRDRIEEKIAAMGLRFSLDRDVEVVEQMHDSRRHSFTSAYYDRMRRRGVTPQFAHTVVGTRATVFASLMLRYGFADAMICGLNGRYGKHLEHVMDCIGLRKNVPVAAAMNLLILPSGPVFICDTQINADPTAEQIVDITLQAAEEVRRFGLEPQVALLSASNFGGYQDPSSRKMAVAREILEQRAPHLIVEGEMHADAALDDAIRQRVFPDSRLKGAANLLVMPSRDAANIAMNMTKVLANGLSVGPMLLGMSKPVHICTTSITTRGLTNITTLAVVDAQLEEERLG</sequence>
<dbReference type="GO" id="GO:0046872">
    <property type="term" value="F:metal ion binding"/>
    <property type="evidence" value="ECO:0007669"/>
    <property type="project" value="UniProtKB-KW"/>
</dbReference>
<dbReference type="Pfam" id="PF00390">
    <property type="entry name" value="malic"/>
    <property type="match status" value="1"/>
</dbReference>
<dbReference type="Gene3D" id="3.40.50.10950">
    <property type="match status" value="1"/>
</dbReference>
<protein>
    <submittedName>
        <fullName evidence="13">Malate dehydrogenase (Oxaloacetate-decarboxylating)(NADP+)</fullName>
    </submittedName>
</protein>
<accession>A0A1N7PM45</accession>
<dbReference type="CDD" id="cd05311">
    <property type="entry name" value="NAD_bind_2_malic_enz"/>
    <property type="match status" value="1"/>
</dbReference>
<comment type="similarity">
    <text evidence="4">In the C-terminal section; belongs to the phosphate acetyltransferase and butyryltransferase family.</text>
</comment>
<evidence type="ECO:0000256" key="7">
    <source>
        <dbReference type="ARBA" id="ARBA00023268"/>
    </source>
</evidence>
<feature type="binding site" evidence="10">
    <location>
        <position position="163"/>
    </location>
    <ligand>
        <name>a divalent metal cation</name>
        <dbReference type="ChEBI" id="CHEBI:60240"/>
    </ligand>
</feature>
<comment type="similarity">
    <text evidence="3">In the N-terminal section; belongs to the malic enzymes family.</text>
</comment>
<comment type="cofactor">
    <cofactor evidence="1">
        <name>Mn(2+)</name>
        <dbReference type="ChEBI" id="CHEBI:29035"/>
    </cofactor>
</comment>
<feature type="binding site" evidence="9">
    <location>
        <position position="138"/>
    </location>
    <ligand>
        <name>a divalent metal cation</name>
        <dbReference type="ChEBI" id="CHEBI:60240"/>
    </ligand>
</feature>
<dbReference type="InterPro" id="IPR012188">
    <property type="entry name" value="ME_PTA"/>
</dbReference>
<feature type="domain" description="Malic enzyme NAD-binding" evidence="11">
    <location>
        <begin position="164"/>
        <end position="401"/>
    </location>
</feature>
<dbReference type="SUPFAM" id="SSF51735">
    <property type="entry name" value="NAD(P)-binding Rossmann-fold domains"/>
    <property type="match status" value="1"/>
</dbReference>
<feature type="domain" description="Malic enzyme N-terminal" evidence="12">
    <location>
        <begin position="19"/>
        <end position="152"/>
    </location>
</feature>
<feature type="active site" description="Proton acceptor" evidence="8">
    <location>
        <position position="95"/>
    </location>
</feature>
<dbReference type="PIRSF" id="PIRSF036684">
    <property type="entry name" value="ME_PTA"/>
    <property type="match status" value="1"/>
</dbReference>
<dbReference type="SMART" id="SM00919">
    <property type="entry name" value="Malic_M"/>
    <property type="match status" value="1"/>
</dbReference>
<dbReference type="Pfam" id="PF01515">
    <property type="entry name" value="PTA_PTB"/>
    <property type="match status" value="1"/>
</dbReference>
<dbReference type="InterPro" id="IPR042112">
    <property type="entry name" value="P_AcTrfase_dom2"/>
</dbReference>
<feature type="binding site" evidence="10">
    <location>
        <position position="288"/>
    </location>
    <ligand>
        <name>NADP(+)</name>
        <dbReference type="ChEBI" id="CHEBI:58349"/>
    </ligand>
</feature>
<keyword evidence="10" id="KW-0521">NADP</keyword>
<dbReference type="PANTHER" id="PTHR43237">
    <property type="entry name" value="NADP-DEPENDENT MALIC ENZYME"/>
    <property type="match status" value="1"/>
</dbReference>
<evidence type="ECO:0000256" key="3">
    <source>
        <dbReference type="ARBA" id="ARBA00007686"/>
    </source>
</evidence>
<dbReference type="FunFam" id="3.40.50.10380:FF:000003">
    <property type="entry name" value="NADP-dependent malic enzyme"/>
    <property type="match status" value="1"/>
</dbReference>
<dbReference type="EMBL" id="FTOA01000007">
    <property type="protein sequence ID" value="SIT11713.1"/>
    <property type="molecule type" value="Genomic_DNA"/>
</dbReference>
<evidence type="ECO:0000256" key="1">
    <source>
        <dbReference type="ARBA" id="ARBA00001936"/>
    </source>
</evidence>
<dbReference type="Gene3D" id="3.40.50.10750">
    <property type="entry name" value="Isocitrate/Isopropylmalate dehydrogenase-like"/>
    <property type="match status" value="1"/>
</dbReference>
<evidence type="ECO:0000256" key="10">
    <source>
        <dbReference type="PIRSR" id="PIRSR036684-3"/>
    </source>
</evidence>
<dbReference type="Pfam" id="PF03949">
    <property type="entry name" value="Malic_M"/>
    <property type="match status" value="1"/>
</dbReference>
<dbReference type="InterPro" id="IPR051674">
    <property type="entry name" value="Malate_Decarboxylase"/>
</dbReference>
<dbReference type="InterPro" id="IPR012301">
    <property type="entry name" value="Malic_N_dom"/>
</dbReference>
<dbReference type="Gene3D" id="3.40.50.10380">
    <property type="entry name" value="Malic enzyme, N-terminal domain"/>
    <property type="match status" value="1"/>
</dbReference>
<comment type="cofactor">
    <cofactor evidence="2">
        <name>Mg(2+)</name>
        <dbReference type="ChEBI" id="CHEBI:18420"/>
    </cofactor>
</comment>
<evidence type="ECO:0000259" key="12">
    <source>
        <dbReference type="SMART" id="SM01274"/>
    </source>
</evidence>
<dbReference type="SUPFAM" id="SSF53223">
    <property type="entry name" value="Aminoacid dehydrogenase-like, N-terminal domain"/>
    <property type="match status" value="1"/>
</dbReference>
<dbReference type="GO" id="GO:0016616">
    <property type="term" value="F:oxidoreductase activity, acting on the CH-OH group of donors, NAD or NADP as acceptor"/>
    <property type="evidence" value="ECO:0007669"/>
    <property type="project" value="InterPro"/>
</dbReference>
<dbReference type="InterPro" id="IPR046346">
    <property type="entry name" value="Aminoacid_DH-like_N_sf"/>
</dbReference>
<dbReference type="AlphaFoldDB" id="A0A1N7PM45"/>
<dbReference type="SMART" id="SM01274">
    <property type="entry name" value="malic"/>
    <property type="match status" value="1"/>
</dbReference>
<dbReference type="InterPro" id="IPR037062">
    <property type="entry name" value="Malic_N_dom_sf"/>
</dbReference>
<dbReference type="Gene3D" id="3.40.50.720">
    <property type="entry name" value="NAD(P)-binding Rossmann-like Domain"/>
    <property type="match status" value="1"/>
</dbReference>
<evidence type="ECO:0000256" key="6">
    <source>
        <dbReference type="ARBA" id="ARBA00023002"/>
    </source>
</evidence>
<feature type="binding site" evidence="9">
    <location>
        <position position="137"/>
    </location>
    <ligand>
        <name>a divalent metal cation</name>
        <dbReference type="ChEBI" id="CHEBI:60240"/>
    </ligand>
</feature>
<dbReference type="FunFam" id="3.40.50.720:FF:000095">
    <property type="entry name" value="NADP-dependent malic enzyme"/>
    <property type="match status" value="1"/>
</dbReference>
<dbReference type="STRING" id="80876.SAMN05421779_10785"/>
<dbReference type="PANTHER" id="PTHR43237:SF4">
    <property type="entry name" value="NADP-DEPENDENT MALIC ENZYME"/>
    <property type="match status" value="1"/>
</dbReference>
<evidence type="ECO:0000313" key="13">
    <source>
        <dbReference type="EMBL" id="SIT11713.1"/>
    </source>
</evidence>
<evidence type="ECO:0000256" key="8">
    <source>
        <dbReference type="PIRSR" id="PIRSR036684-1"/>
    </source>
</evidence>
<keyword evidence="7" id="KW-0511">Multifunctional enzyme</keyword>
<evidence type="ECO:0000259" key="11">
    <source>
        <dbReference type="SMART" id="SM00919"/>
    </source>
</evidence>
<proteinExistence type="inferred from homology"/>
<dbReference type="InterPro" id="IPR012302">
    <property type="entry name" value="Malic_NAD-bd"/>
</dbReference>
<keyword evidence="5 9" id="KW-0479">Metal-binding</keyword>
<gene>
    <name evidence="13" type="ORF">SAMN05421779_10785</name>
</gene>
<feature type="binding site" evidence="10">
    <location>
        <begin position="77"/>
        <end position="84"/>
    </location>
    <ligand>
        <name>NADP(+)</name>
        <dbReference type="ChEBI" id="CHEBI:58349"/>
    </ligand>
</feature>
<reference evidence="13 14" key="1">
    <citation type="submission" date="2017-01" db="EMBL/GenBank/DDBJ databases">
        <authorList>
            <person name="Mah S.A."/>
            <person name="Swanson W.J."/>
            <person name="Moy G.W."/>
            <person name="Vacquier V.D."/>
        </authorList>
    </citation>
    <scope>NUCLEOTIDE SEQUENCE [LARGE SCALE GENOMIC DNA]</scope>
    <source>
        <strain evidence="13 14">DSM 11589</strain>
    </source>
</reference>
<dbReference type="GO" id="GO:0004470">
    <property type="term" value="F:malic enzyme activity"/>
    <property type="evidence" value="ECO:0007669"/>
    <property type="project" value="InterPro"/>
</dbReference>
<keyword evidence="6" id="KW-0560">Oxidoreductase</keyword>